<feature type="domain" description="Major facilitator superfamily (MFS) profile" evidence="7">
    <location>
        <begin position="25"/>
        <end position="434"/>
    </location>
</feature>
<dbReference type="InterPro" id="IPR020846">
    <property type="entry name" value="MFS_dom"/>
</dbReference>
<evidence type="ECO:0000256" key="3">
    <source>
        <dbReference type="ARBA" id="ARBA00022692"/>
    </source>
</evidence>
<keyword evidence="2" id="KW-0813">Transport</keyword>
<dbReference type="EMBL" id="JAAMFI010000001">
    <property type="protein sequence ID" value="MBS9334659.1"/>
    <property type="molecule type" value="Genomic_DNA"/>
</dbReference>
<feature type="transmembrane region" description="Helical" evidence="6">
    <location>
        <begin position="90"/>
        <end position="106"/>
    </location>
</feature>
<dbReference type="InterPro" id="IPR051337">
    <property type="entry name" value="OPA_Antiporter"/>
</dbReference>
<feature type="transmembrane region" description="Helical" evidence="6">
    <location>
        <begin position="341"/>
        <end position="365"/>
    </location>
</feature>
<dbReference type="PIRSF" id="PIRSF002808">
    <property type="entry name" value="Hexose_phosphate_transp"/>
    <property type="match status" value="1"/>
</dbReference>
<protein>
    <submittedName>
        <fullName evidence="8">MFS transporter</fullName>
    </submittedName>
</protein>
<dbReference type="RefSeq" id="WP_213819270.1">
    <property type="nucleotide sequence ID" value="NZ_JAAMFI010000001.1"/>
</dbReference>
<sequence length="443" mass="48582">MFTKNSQTRTGAGQAHMYKRRQAGVLLATSFSYIGYYIIRLVFTTEQVHIMKAYGFDLGQIGLILSTFGVGYGIAKIFMGALVDRMNARLFLAAGLYLSAFFNLLIGFTQNFYVILALMLLIAVTQSMGAPACQRQISLWFSKKHRGSIFSIWASAHNAGAFLCVMSIQLATFLFAGSLTAVFVVASLISAMIATVMLLINTDTPESVGLPDIATFSGYVEVDGKGRKRTNEKADLSFGQIFWHSILLNRVVWLVTLTSMSIYIVRYGILSWIPSYLPTKGFSVTWAKWFVGIFELSAVPGVIALGALSDYLDGRRALICLIAALGMLGCLGVYFTSDNHLLLVVVLFLMGTLIYTPLSLVGLMVNEAVPTNALGLSTGFMGFFQYIFGETIATALIGMLVQAYGWQMGANVIYFASLVAITFLIILVFQERKIRAVEAAMNR</sequence>
<dbReference type="PROSITE" id="PS50850">
    <property type="entry name" value="MFS"/>
    <property type="match status" value="1"/>
</dbReference>
<dbReference type="Proteomes" id="UP001519418">
    <property type="component" value="Unassembled WGS sequence"/>
</dbReference>
<dbReference type="Pfam" id="PF07690">
    <property type="entry name" value="MFS_1"/>
    <property type="match status" value="1"/>
</dbReference>
<organism evidence="8 9">
    <name type="scientific">Fructobacillus papyriferae</name>
    <dbReference type="NCBI Taxonomy" id="2713171"/>
    <lineage>
        <taxon>Bacteria</taxon>
        <taxon>Bacillati</taxon>
        <taxon>Bacillota</taxon>
        <taxon>Bacilli</taxon>
        <taxon>Lactobacillales</taxon>
        <taxon>Lactobacillaceae</taxon>
        <taxon>Fructobacillus</taxon>
    </lineage>
</organism>
<evidence type="ECO:0000259" key="7">
    <source>
        <dbReference type="PROSITE" id="PS50850"/>
    </source>
</evidence>
<keyword evidence="9" id="KW-1185">Reference proteome</keyword>
<dbReference type="InterPro" id="IPR011701">
    <property type="entry name" value="MFS"/>
</dbReference>
<evidence type="ECO:0000313" key="8">
    <source>
        <dbReference type="EMBL" id="MBS9334659.1"/>
    </source>
</evidence>
<feature type="transmembrane region" description="Helical" evidence="6">
    <location>
        <begin position="23"/>
        <end position="43"/>
    </location>
</feature>
<keyword evidence="3 6" id="KW-0812">Transmembrane</keyword>
<feature type="transmembrane region" description="Helical" evidence="6">
    <location>
        <begin position="251"/>
        <end position="269"/>
    </location>
</feature>
<feature type="transmembrane region" description="Helical" evidence="6">
    <location>
        <begin position="63"/>
        <end position="83"/>
    </location>
</feature>
<dbReference type="InterPro" id="IPR036259">
    <property type="entry name" value="MFS_trans_sf"/>
</dbReference>
<evidence type="ECO:0000256" key="6">
    <source>
        <dbReference type="SAM" id="Phobius"/>
    </source>
</evidence>
<feature type="transmembrane region" description="Helical" evidence="6">
    <location>
        <begin position="112"/>
        <end position="130"/>
    </location>
</feature>
<proteinExistence type="predicted"/>
<evidence type="ECO:0000256" key="5">
    <source>
        <dbReference type="ARBA" id="ARBA00023136"/>
    </source>
</evidence>
<dbReference type="InterPro" id="IPR000849">
    <property type="entry name" value="Sugar_P_transporter"/>
</dbReference>
<feature type="transmembrane region" description="Helical" evidence="6">
    <location>
        <begin position="386"/>
        <end position="406"/>
    </location>
</feature>
<evidence type="ECO:0000256" key="4">
    <source>
        <dbReference type="ARBA" id="ARBA00022989"/>
    </source>
</evidence>
<feature type="transmembrane region" description="Helical" evidence="6">
    <location>
        <begin position="181"/>
        <end position="200"/>
    </location>
</feature>
<keyword evidence="5 6" id="KW-0472">Membrane</keyword>
<comment type="caution">
    <text evidence="8">The sequence shown here is derived from an EMBL/GenBank/DDBJ whole genome shotgun (WGS) entry which is preliminary data.</text>
</comment>
<accession>A0ABS5QNG2</accession>
<reference evidence="8 9" key="1">
    <citation type="submission" date="2020-02" db="EMBL/GenBank/DDBJ databases">
        <title>Fructobacillus sp. isolated from paper mulberry of Taiwan.</title>
        <authorList>
            <person name="Lin S.-T."/>
        </authorList>
    </citation>
    <scope>NUCLEOTIDE SEQUENCE [LARGE SCALE GENOMIC DNA]</scope>
    <source>
        <strain evidence="8 9">M1-10</strain>
    </source>
</reference>
<feature type="transmembrane region" description="Helical" evidence="6">
    <location>
        <begin position="150"/>
        <end position="175"/>
    </location>
</feature>
<name>A0ABS5QNG2_9LACO</name>
<keyword evidence="4 6" id="KW-1133">Transmembrane helix</keyword>
<comment type="subcellular location">
    <subcellularLocation>
        <location evidence="1">Cell membrane</location>
        <topology evidence="1">Multi-pass membrane protein</topology>
    </subcellularLocation>
</comment>
<gene>
    <name evidence="8" type="ORF">G6R27_01235</name>
</gene>
<feature type="transmembrane region" description="Helical" evidence="6">
    <location>
        <begin position="289"/>
        <end position="308"/>
    </location>
</feature>
<feature type="transmembrane region" description="Helical" evidence="6">
    <location>
        <begin position="317"/>
        <end position="335"/>
    </location>
</feature>
<dbReference type="PANTHER" id="PTHR43826:SF6">
    <property type="entry name" value="GLYCEROL-3-PHOSPHATE TRANSPORTER"/>
    <property type="match status" value="1"/>
</dbReference>
<evidence type="ECO:0000313" key="9">
    <source>
        <dbReference type="Proteomes" id="UP001519418"/>
    </source>
</evidence>
<feature type="transmembrane region" description="Helical" evidence="6">
    <location>
        <begin position="412"/>
        <end position="429"/>
    </location>
</feature>
<dbReference type="Gene3D" id="1.20.1250.20">
    <property type="entry name" value="MFS general substrate transporter like domains"/>
    <property type="match status" value="2"/>
</dbReference>
<dbReference type="PANTHER" id="PTHR43826">
    <property type="entry name" value="GLUCOSE-6-PHOSPHATE EXCHANGER SLC37A4"/>
    <property type="match status" value="1"/>
</dbReference>
<evidence type="ECO:0000256" key="1">
    <source>
        <dbReference type="ARBA" id="ARBA00004651"/>
    </source>
</evidence>
<dbReference type="SUPFAM" id="SSF103473">
    <property type="entry name" value="MFS general substrate transporter"/>
    <property type="match status" value="1"/>
</dbReference>
<evidence type="ECO:0000256" key="2">
    <source>
        <dbReference type="ARBA" id="ARBA00022448"/>
    </source>
</evidence>